<comment type="function">
    <text evidence="17">This is the non-catalytic component of the active enzyme, which catalyzes the hydrolysis of ATP coupled with the exchange of Na(+) and K(+) ions across the plasma membrane. The beta subunit regulates, through assembly of alpha/beta heterodimers, the number of sodium pumps transported to the plasma membrane.</text>
</comment>
<feature type="transmembrane region" description="Helical" evidence="18">
    <location>
        <begin position="50"/>
        <end position="71"/>
    </location>
</feature>
<evidence type="ECO:0000256" key="3">
    <source>
        <dbReference type="ARBA" id="ARBA00022448"/>
    </source>
</evidence>
<keyword evidence="12" id="KW-0406">Ion transport</keyword>
<gene>
    <name evidence="19" type="ORF">Pcinc_007503</name>
</gene>
<dbReference type="GO" id="GO:0030007">
    <property type="term" value="P:intracellular potassium ion homeostasis"/>
    <property type="evidence" value="ECO:0007669"/>
    <property type="project" value="TreeGrafter"/>
</dbReference>
<comment type="subcellular location">
    <subcellularLocation>
        <location evidence="1">Cell membrane</location>
        <topology evidence="1">Single-pass type II membrane protein</topology>
    </subcellularLocation>
</comment>
<dbReference type="GO" id="GO:1990573">
    <property type="term" value="P:potassium ion import across plasma membrane"/>
    <property type="evidence" value="ECO:0007669"/>
    <property type="project" value="TreeGrafter"/>
</dbReference>
<keyword evidence="10 18" id="KW-1133">Transmembrane helix</keyword>
<evidence type="ECO:0000256" key="13">
    <source>
        <dbReference type="ARBA" id="ARBA00023136"/>
    </source>
</evidence>
<organism evidence="19 20">
    <name type="scientific">Petrolisthes cinctipes</name>
    <name type="common">Flat porcelain crab</name>
    <dbReference type="NCBI Taxonomy" id="88211"/>
    <lineage>
        <taxon>Eukaryota</taxon>
        <taxon>Metazoa</taxon>
        <taxon>Ecdysozoa</taxon>
        <taxon>Arthropoda</taxon>
        <taxon>Crustacea</taxon>
        <taxon>Multicrustacea</taxon>
        <taxon>Malacostraca</taxon>
        <taxon>Eumalacostraca</taxon>
        <taxon>Eucarida</taxon>
        <taxon>Decapoda</taxon>
        <taxon>Pleocyemata</taxon>
        <taxon>Anomura</taxon>
        <taxon>Galatheoidea</taxon>
        <taxon>Porcellanidae</taxon>
        <taxon>Petrolisthes</taxon>
    </lineage>
</organism>
<keyword evidence="3" id="KW-0813">Transport</keyword>
<dbReference type="Gene3D" id="2.60.40.1660">
    <property type="entry name" value="Na, k-atpase alpha subunit"/>
    <property type="match status" value="1"/>
</dbReference>
<keyword evidence="14" id="KW-1015">Disulfide bond</keyword>
<dbReference type="GO" id="GO:0001671">
    <property type="term" value="F:ATPase activator activity"/>
    <property type="evidence" value="ECO:0007669"/>
    <property type="project" value="UniProtKB-ARBA"/>
</dbReference>
<name>A0AAE1GAR8_PETCI</name>
<keyword evidence="20" id="KW-1185">Reference proteome</keyword>
<evidence type="ECO:0000256" key="18">
    <source>
        <dbReference type="SAM" id="Phobius"/>
    </source>
</evidence>
<sequence length="322" mass="37040">MAAEEGSGSGGGAFMKRASERDDSFKTFVWNSETKQFLGRTGASWFKIGVFYIIFYIFLAGFFAVMMTVFYQTLDTSYLPKYTPGGGGSLLRNPAMGFRPLPRHENVESTLIWYKNGDNDDIKHWVESLNKFIKPYEGTSEVTSGQHVTDCNEDKLPKENEVCQFEDKWLKGKCQKAEKWGYDKESPCILLKLNKMIRWEPEVYTSNDELPSNMPLSLQNIIKDYNSTEGKVPKMIWVSCEGENPADQEYIGPITYYPWQGFPAYFFPYLNTPGYLPPIVAVEFQRPMSNVLINIECRAWAKNIVHDRQNRLGLVHFELLKD</sequence>
<keyword evidence="7 18" id="KW-0812">Transmembrane</keyword>
<evidence type="ECO:0000256" key="8">
    <source>
        <dbReference type="ARBA" id="ARBA00022958"/>
    </source>
</evidence>
<dbReference type="PANTHER" id="PTHR11523">
    <property type="entry name" value="SODIUM/POTASSIUM-DEPENDENT ATPASE BETA SUBUNIT"/>
    <property type="match status" value="1"/>
</dbReference>
<evidence type="ECO:0000256" key="16">
    <source>
        <dbReference type="ARBA" id="ARBA00023201"/>
    </source>
</evidence>
<evidence type="ECO:0000256" key="5">
    <source>
        <dbReference type="ARBA" id="ARBA00022538"/>
    </source>
</evidence>
<accession>A0AAE1GAR8</accession>
<dbReference type="Pfam" id="PF00287">
    <property type="entry name" value="Na_K-ATPase"/>
    <property type="match status" value="1"/>
</dbReference>
<dbReference type="PANTHER" id="PTHR11523:SF28">
    <property type="entry name" value="NA_K-ATPASE BETA SUBUNIT ISOFORM 4-RELATED"/>
    <property type="match status" value="1"/>
</dbReference>
<dbReference type="InterPro" id="IPR000402">
    <property type="entry name" value="Na/K_ATPase_sub_beta"/>
</dbReference>
<keyword evidence="13 18" id="KW-0472">Membrane</keyword>
<evidence type="ECO:0000256" key="7">
    <source>
        <dbReference type="ARBA" id="ARBA00022692"/>
    </source>
</evidence>
<comment type="caution">
    <text evidence="19">The sequence shown here is derived from an EMBL/GenBank/DDBJ whole genome shotgun (WGS) entry which is preliminary data.</text>
</comment>
<evidence type="ECO:0000256" key="9">
    <source>
        <dbReference type="ARBA" id="ARBA00022968"/>
    </source>
</evidence>
<evidence type="ECO:0000256" key="2">
    <source>
        <dbReference type="ARBA" id="ARBA00005876"/>
    </source>
</evidence>
<dbReference type="FunFam" id="1.20.5.170:FF:000062">
    <property type="entry name" value="Sodium/potassium-transporting ATPase subunit beta"/>
    <property type="match status" value="1"/>
</dbReference>
<dbReference type="FunFam" id="2.60.40.1660:FF:000004">
    <property type="entry name" value="sodium/potassium-transporting ATPase subunit beta-2"/>
    <property type="match status" value="1"/>
</dbReference>
<dbReference type="EMBL" id="JAWQEG010000554">
    <property type="protein sequence ID" value="KAK3888440.1"/>
    <property type="molecule type" value="Genomic_DNA"/>
</dbReference>
<dbReference type="GO" id="GO:0036376">
    <property type="term" value="P:sodium ion export across plasma membrane"/>
    <property type="evidence" value="ECO:0007669"/>
    <property type="project" value="TreeGrafter"/>
</dbReference>
<keyword evidence="8" id="KW-0630">Potassium</keyword>
<evidence type="ECO:0008006" key="21">
    <source>
        <dbReference type="Google" id="ProtNLM"/>
    </source>
</evidence>
<evidence type="ECO:0000256" key="6">
    <source>
        <dbReference type="ARBA" id="ARBA00022607"/>
    </source>
</evidence>
<evidence type="ECO:0000256" key="4">
    <source>
        <dbReference type="ARBA" id="ARBA00022475"/>
    </source>
</evidence>
<evidence type="ECO:0000256" key="14">
    <source>
        <dbReference type="ARBA" id="ARBA00023157"/>
    </source>
</evidence>
<protein>
    <recommendedName>
        <fullName evidence="21">Sodium/potassium-transporting ATPase subunit beta-2</fullName>
    </recommendedName>
</protein>
<comment type="similarity">
    <text evidence="2">Belongs to the X(+)/potassium ATPases subunit beta family.</text>
</comment>
<evidence type="ECO:0000313" key="20">
    <source>
        <dbReference type="Proteomes" id="UP001286313"/>
    </source>
</evidence>
<dbReference type="InterPro" id="IPR038702">
    <property type="entry name" value="Na/K_ATPase_sub_beta_sf"/>
</dbReference>
<evidence type="ECO:0000313" key="19">
    <source>
        <dbReference type="EMBL" id="KAK3888440.1"/>
    </source>
</evidence>
<evidence type="ECO:0000256" key="10">
    <source>
        <dbReference type="ARBA" id="ARBA00022989"/>
    </source>
</evidence>
<proteinExistence type="inferred from homology"/>
<keyword evidence="16" id="KW-0739">Sodium transport</keyword>
<dbReference type="PROSITE" id="PS00390">
    <property type="entry name" value="ATPASE_NA_K_BETA_1"/>
    <property type="match status" value="1"/>
</dbReference>
<dbReference type="Proteomes" id="UP001286313">
    <property type="component" value="Unassembled WGS sequence"/>
</dbReference>
<keyword evidence="11" id="KW-0915">Sodium</keyword>
<evidence type="ECO:0000256" key="11">
    <source>
        <dbReference type="ARBA" id="ARBA00023053"/>
    </source>
</evidence>
<dbReference type="GO" id="GO:0005890">
    <property type="term" value="C:sodium:potassium-exchanging ATPase complex"/>
    <property type="evidence" value="ECO:0007669"/>
    <property type="project" value="InterPro"/>
</dbReference>
<keyword evidence="9" id="KW-0735">Signal-anchor</keyword>
<evidence type="ECO:0000256" key="15">
    <source>
        <dbReference type="ARBA" id="ARBA00023180"/>
    </source>
</evidence>
<dbReference type="GO" id="GO:0006883">
    <property type="term" value="P:intracellular sodium ion homeostasis"/>
    <property type="evidence" value="ECO:0007669"/>
    <property type="project" value="TreeGrafter"/>
</dbReference>
<reference evidence="19" key="1">
    <citation type="submission" date="2023-10" db="EMBL/GenBank/DDBJ databases">
        <title>Genome assemblies of two species of porcelain crab, Petrolisthes cinctipes and Petrolisthes manimaculis (Anomura: Porcellanidae).</title>
        <authorList>
            <person name="Angst P."/>
        </authorList>
    </citation>
    <scope>NUCLEOTIDE SEQUENCE</scope>
    <source>
        <strain evidence="19">PB745_01</strain>
        <tissue evidence="19">Gill</tissue>
    </source>
</reference>
<evidence type="ECO:0000256" key="17">
    <source>
        <dbReference type="ARBA" id="ARBA00025540"/>
    </source>
</evidence>
<keyword evidence="4" id="KW-1003">Cell membrane</keyword>
<evidence type="ECO:0000256" key="1">
    <source>
        <dbReference type="ARBA" id="ARBA00004401"/>
    </source>
</evidence>
<evidence type="ECO:0000256" key="12">
    <source>
        <dbReference type="ARBA" id="ARBA00023065"/>
    </source>
</evidence>
<keyword evidence="15" id="KW-0325">Glycoprotein</keyword>
<keyword evidence="5" id="KW-0633">Potassium transport</keyword>
<dbReference type="AlphaFoldDB" id="A0AAE1GAR8"/>
<keyword evidence="6" id="KW-0740">Sodium/potassium transport</keyword>